<organism evidence="2">
    <name type="scientific">human gut metagenome</name>
    <dbReference type="NCBI Taxonomy" id="408170"/>
    <lineage>
        <taxon>unclassified sequences</taxon>
        <taxon>metagenomes</taxon>
        <taxon>organismal metagenomes</taxon>
    </lineage>
</organism>
<name>K1UZU0_9ZZZZ</name>
<reference evidence="2" key="1">
    <citation type="journal article" date="2013" name="Environ. Microbiol.">
        <title>Microbiota from the distal guts of lean and obese adolescents exhibit partial functional redundancy besides clear differences in community structure.</title>
        <authorList>
            <person name="Ferrer M."/>
            <person name="Ruiz A."/>
            <person name="Lanza F."/>
            <person name="Haange S.B."/>
            <person name="Oberbach A."/>
            <person name="Till H."/>
            <person name="Bargiela R."/>
            <person name="Campoy C."/>
            <person name="Segura M.T."/>
            <person name="Richter M."/>
            <person name="von Bergen M."/>
            <person name="Seifert J."/>
            <person name="Suarez A."/>
        </authorList>
    </citation>
    <scope>NUCLEOTIDE SEQUENCE</scope>
</reference>
<comment type="caution">
    <text evidence="2">The sequence shown here is derived from an EMBL/GenBank/DDBJ whole genome shotgun (WGS) entry which is preliminary data.</text>
</comment>
<dbReference type="InterPro" id="IPR025463">
    <property type="entry name" value="DUF4314"/>
</dbReference>
<accession>K1UZU0</accession>
<feature type="domain" description="DUF4314" evidence="1">
    <location>
        <begin position="12"/>
        <end position="77"/>
    </location>
</feature>
<evidence type="ECO:0000259" key="1">
    <source>
        <dbReference type="Pfam" id="PF14192"/>
    </source>
</evidence>
<dbReference type="EMBL" id="AJWY01002877">
    <property type="protein sequence ID" value="EKC77076.1"/>
    <property type="molecule type" value="Genomic_DNA"/>
</dbReference>
<proteinExistence type="predicted"/>
<sequence length="89" mass="9953">MKGKMPMKYPNKDYIEHLRRKYPPGTRLQLSCMEDEFPVPPGSMGTVECIDDAGQIHVDWDCGRSLALIPGVDSFSRLPSSKEKAGDAR</sequence>
<dbReference type="Pfam" id="PF14192">
    <property type="entry name" value="DUF4314"/>
    <property type="match status" value="1"/>
</dbReference>
<gene>
    <name evidence="2" type="ORF">LEA_04362</name>
</gene>
<evidence type="ECO:0000313" key="2">
    <source>
        <dbReference type="EMBL" id="EKC77076.1"/>
    </source>
</evidence>
<protein>
    <recommendedName>
        <fullName evidence="1">DUF4314 domain-containing protein</fullName>
    </recommendedName>
</protein>
<dbReference type="AlphaFoldDB" id="K1UZU0"/>